<feature type="compositionally biased region" description="Pro residues" evidence="10">
    <location>
        <begin position="130"/>
        <end position="141"/>
    </location>
</feature>
<feature type="coiled-coil region" evidence="9">
    <location>
        <begin position="39"/>
        <end position="91"/>
    </location>
</feature>
<evidence type="ECO:0000256" key="6">
    <source>
        <dbReference type="ARBA" id="ARBA00023054"/>
    </source>
</evidence>
<accession>A0A4Y7T2Y9</accession>
<evidence type="ECO:0000256" key="7">
    <source>
        <dbReference type="ARBA" id="ARBA00023306"/>
    </source>
</evidence>
<feature type="compositionally biased region" description="Acidic residues" evidence="10">
    <location>
        <begin position="457"/>
        <end position="472"/>
    </location>
</feature>
<feature type="compositionally biased region" description="Polar residues" evidence="10">
    <location>
        <begin position="186"/>
        <end position="195"/>
    </location>
</feature>
<evidence type="ECO:0000313" key="12">
    <source>
        <dbReference type="EMBL" id="TEB28371.1"/>
    </source>
</evidence>
<proteinExistence type="inferred from homology"/>
<sequence>MSKRESRVSTGARQTDALYEFEAFKKKFLLANKHITKLNSTLSVRVEELQHEIQQLQLENLRLRTSEVQLASELKREREKSRRIMQDAETAAATLQKHLGCLRSSLEIPRGGPSTPPAAPSPRAKHRPPPPDPDTEPPSPVAPRIARAPTIPGIDEEEEPEEEQVRALSPPKRKSSKSRPRLSASNLPLATNRISTPPPVEPNNVNDDLVHMDLTAAHSRRKPTRRQSGLLNVRSQGRPASPAFGSPVRLQAGRAEFQEEIAALNGEIEVEDDDDDDEGGGYLDKKSAKRRSEKRAKGETPMPASKERKRRREEEEGVVAVEAVMAKLKGRAALQPIDNTIHDQYDDLVSNGKKYLAAPTRSLSPSPVLSANSETDSQPEGGRQRRPDDVPELRKKRTSVATAGAKADSETGPSSKPISSSSSRARSPSPLPPLEDEANVVTTMRRRKSKPQMYHVEDEDEEASDGERDEDWAPSGSSKKLWGNVNVEGRKRMPGRRAGGVEEGRRHSLAV</sequence>
<gene>
    <name evidence="12" type="ORF">FA13DRAFT_1794101</name>
</gene>
<dbReference type="GO" id="GO:0007059">
    <property type="term" value="P:chromosome segregation"/>
    <property type="evidence" value="ECO:0007669"/>
    <property type="project" value="UniProtKB-KW"/>
</dbReference>
<keyword evidence="4" id="KW-0132">Cell division</keyword>
<dbReference type="GO" id="GO:0000775">
    <property type="term" value="C:chromosome, centromeric region"/>
    <property type="evidence" value="ECO:0007669"/>
    <property type="project" value="UniProtKB-SubCell"/>
</dbReference>
<dbReference type="OrthoDB" id="5394106at2759"/>
<dbReference type="EMBL" id="QPFP01000033">
    <property type="protein sequence ID" value="TEB28371.1"/>
    <property type="molecule type" value="Genomic_DNA"/>
</dbReference>
<feature type="region of interest" description="Disordered" evidence="10">
    <location>
        <begin position="265"/>
        <end position="317"/>
    </location>
</feature>
<feature type="compositionally biased region" description="Basic and acidic residues" evidence="10">
    <location>
        <begin position="499"/>
        <end position="511"/>
    </location>
</feature>
<keyword evidence="7" id="KW-0131">Cell cycle</keyword>
<feature type="compositionally biased region" description="Low complexity" evidence="10">
    <location>
        <begin position="413"/>
        <end position="428"/>
    </location>
</feature>
<comment type="similarity">
    <text evidence="2">Belongs to the shugoshin family.</text>
</comment>
<evidence type="ECO:0000313" key="13">
    <source>
        <dbReference type="Proteomes" id="UP000298030"/>
    </source>
</evidence>
<feature type="region of interest" description="Disordered" evidence="10">
    <location>
        <begin position="358"/>
        <end position="511"/>
    </location>
</feature>
<dbReference type="InterPro" id="IPR011516">
    <property type="entry name" value="Shugoshin_N"/>
</dbReference>
<keyword evidence="8" id="KW-0137">Centromere</keyword>
<dbReference type="STRING" id="71717.A0A4Y7T2Y9"/>
<dbReference type="AlphaFoldDB" id="A0A4Y7T2Y9"/>
<evidence type="ECO:0000256" key="2">
    <source>
        <dbReference type="ARBA" id="ARBA00010845"/>
    </source>
</evidence>
<comment type="subcellular location">
    <subcellularLocation>
        <location evidence="1">Chromosome</location>
        <location evidence="1">Centromere</location>
    </subcellularLocation>
</comment>
<feature type="compositionally biased region" description="Acidic residues" evidence="10">
    <location>
        <begin position="268"/>
        <end position="279"/>
    </location>
</feature>
<keyword evidence="3" id="KW-0158">Chromosome</keyword>
<keyword evidence="13" id="KW-1185">Reference proteome</keyword>
<evidence type="ECO:0000256" key="9">
    <source>
        <dbReference type="SAM" id="Coils"/>
    </source>
</evidence>
<evidence type="ECO:0000259" key="11">
    <source>
        <dbReference type="Pfam" id="PF07558"/>
    </source>
</evidence>
<feature type="compositionally biased region" description="Polar residues" evidence="10">
    <location>
        <begin position="226"/>
        <end position="235"/>
    </location>
</feature>
<evidence type="ECO:0000256" key="4">
    <source>
        <dbReference type="ARBA" id="ARBA00022618"/>
    </source>
</evidence>
<feature type="compositionally biased region" description="Basic residues" evidence="10">
    <location>
        <begin position="171"/>
        <end position="180"/>
    </location>
</feature>
<evidence type="ECO:0000256" key="8">
    <source>
        <dbReference type="ARBA" id="ARBA00023328"/>
    </source>
</evidence>
<keyword evidence="5" id="KW-0159">Chromosome partition</keyword>
<dbReference type="Pfam" id="PF07558">
    <property type="entry name" value="Shugoshin_N"/>
    <property type="match status" value="1"/>
</dbReference>
<feature type="domain" description="Shugoshin N-terminal coiled-coil" evidence="11">
    <location>
        <begin position="25"/>
        <end position="65"/>
    </location>
</feature>
<dbReference type="GO" id="GO:0051301">
    <property type="term" value="P:cell division"/>
    <property type="evidence" value="ECO:0007669"/>
    <property type="project" value="UniProtKB-KW"/>
</dbReference>
<dbReference type="Proteomes" id="UP000298030">
    <property type="component" value="Unassembled WGS sequence"/>
</dbReference>
<protein>
    <recommendedName>
        <fullName evidence="11">Shugoshin N-terminal coiled-coil domain-containing protein</fullName>
    </recommendedName>
</protein>
<feature type="compositionally biased region" description="Basic and acidic residues" evidence="10">
    <location>
        <begin position="382"/>
        <end position="393"/>
    </location>
</feature>
<evidence type="ECO:0000256" key="1">
    <source>
        <dbReference type="ARBA" id="ARBA00004584"/>
    </source>
</evidence>
<evidence type="ECO:0000256" key="5">
    <source>
        <dbReference type="ARBA" id="ARBA00022829"/>
    </source>
</evidence>
<evidence type="ECO:0000256" key="3">
    <source>
        <dbReference type="ARBA" id="ARBA00022454"/>
    </source>
</evidence>
<evidence type="ECO:0000256" key="10">
    <source>
        <dbReference type="SAM" id="MobiDB-lite"/>
    </source>
</evidence>
<feature type="region of interest" description="Disordered" evidence="10">
    <location>
        <begin position="105"/>
        <end position="246"/>
    </location>
</feature>
<reference evidence="12 13" key="1">
    <citation type="journal article" date="2019" name="Nat. Ecol. Evol.">
        <title>Megaphylogeny resolves global patterns of mushroom evolution.</title>
        <authorList>
            <person name="Varga T."/>
            <person name="Krizsan K."/>
            <person name="Foldi C."/>
            <person name="Dima B."/>
            <person name="Sanchez-Garcia M."/>
            <person name="Sanchez-Ramirez S."/>
            <person name="Szollosi G.J."/>
            <person name="Szarkandi J.G."/>
            <person name="Papp V."/>
            <person name="Albert L."/>
            <person name="Andreopoulos W."/>
            <person name="Angelini C."/>
            <person name="Antonin V."/>
            <person name="Barry K.W."/>
            <person name="Bougher N.L."/>
            <person name="Buchanan P."/>
            <person name="Buyck B."/>
            <person name="Bense V."/>
            <person name="Catcheside P."/>
            <person name="Chovatia M."/>
            <person name="Cooper J."/>
            <person name="Damon W."/>
            <person name="Desjardin D."/>
            <person name="Finy P."/>
            <person name="Geml J."/>
            <person name="Haridas S."/>
            <person name="Hughes K."/>
            <person name="Justo A."/>
            <person name="Karasinski D."/>
            <person name="Kautmanova I."/>
            <person name="Kiss B."/>
            <person name="Kocsube S."/>
            <person name="Kotiranta H."/>
            <person name="LaButti K.M."/>
            <person name="Lechner B.E."/>
            <person name="Liimatainen K."/>
            <person name="Lipzen A."/>
            <person name="Lukacs Z."/>
            <person name="Mihaltcheva S."/>
            <person name="Morgado L.N."/>
            <person name="Niskanen T."/>
            <person name="Noordeloos M.E."/>
            <person name="Ohm R.A."/>
            <person name="Ortiz-Santana B."/>
            <person name="Ovrebo C."/>
            <person name="Racz N."/>
            <person name="Riley R."/>
            <person name="Savchenko A."/>
            <person name="Shiryaev A."/>
            <person name="Soop K."/>
            <person name="Spirin V."/>
            <person name="Szebenyi C."/>
            <person name="Tomsovsky M."/>
            <person name="Tulloss R.E."/>
            <person name="Uehling J."/>
            <person name="Grigoriev I.V."/>
            <person name="Vagvolgyi C."/>
            <person name="Papp T."/>
            <person name="Martin F.M."/>
            <person name="Miettinen O."/>
            <person name="Hibbett D.S."/>
            <person name="Nagy L.G."/>
        </authorList>
    </citation>
    <scope>NUCLEOTIDE SEQUENCE [LARGE SCALE GENOMIC DNA]</scope>
    <source>
        <strain evidence="12 13">FP101781</strain>
    </source>
</reference>
<keyword evidence="6 9" id="KW-0175">Coiled coil</keyword>
<comment type="caution">
    <text evidence="12">The sequence shown here is derived from an EMBL/GenBank/DDBJ whole genome shotgun (WGS) entry which is preliminary data.</text>
</comment>
<name>A0A4Y7T2Y9_COPMI</name>
<organism evidence="12 13">
    <name type="scientific">Coprinellus micaceus</name>
    <name type="common">Glistening ink-cap mushroom</name>
    <name type="synonym">Coprinus micaceus</name>
    <dbReference type="NCBI Taxonomy" id="71717"/>
    <lineage>
        <taxon>Eukaryota</taxon>
        <taxon>Fungi</taxon>
        <taxon>Dikarya</taxon>
        <taxon>Basidiomycota</taxon>
        <taxon>Agaricomycotina</taxon>
        <taxon>Agaricomycetes</taxon>
        <taxon>Agaricomycetidae</taxon>
        <taxon>Agaricales</taxon>
        <taxon>Agaricineae</taxon>
        <taxon>Psathyrellaceae</taxon>
        <taxon>Coprinellus</taxon>
    </lineage>
</organism>
<feature type="compositionally biased region" description="Polar residues" evidence="10">
    <location>
        <begin position="361"/>
        <end position="378"/>
    </location>
</feature>